<dbReference type="GO" id="GO:0008017">
    <property type="term" value="F:microtubule binding"/>
    <property type="evidence" value="ECO:0007669"/>
    <property type="project" value="InterPro"/>
</dbReference>
<evidence type="ECO:0000256" key="4">
    <source>
        <dbReference type="ARBA" id="ARBA00022737"/>
    </source>
</evidence>
<dbReference type="SUPFAM" id="SSF50978">
    <property type="entry name" value="WD40 repeat-like"/>
    <property type="match status" value="1"/>
</dbReference>
<name>A0A914LXU3_MELIC</name>
<dbReference type="PROSITE" id="PS50294">
    <property type="entry name" value="WD_REPEATS_REGION"/>
    <property type="match status" value="1"/>
</dbReference>
<dbReference type="InterPro" id="IPR001680">
    <property type="entry name" value="WD40_rpt"/>
</dbReference>
<feature type="domain" description="Katanin p80 subunit C-terminal" evidence="8">
    <location>
        <begin position="653"/>
        <end position="751"/>
    </location>
</feature>
<evidence type="ECO:0000256" key="6">
    <source>
        <dbReference type="PROSITE-ProRule" id="PRU00221"/>
    </source>
</evidence>
<reference evidence="10" key="1">
    <citation type="submission" date="2022-11" db="UniProtKB">
        <authorList>
            <consortium name="WormBaseParasite"/>
        </authorList>
    </citation>
    <scope>IDENTIFICATION</scope>
</reference>
<evidence type="ECO:0000313" key="10">
    <source>
        <dbReference type="WBParaSite" id="Minc3s00904g18718"/>
    </source>
</evidence>
<dbReference type="SMART" id="SM00320">
    <property type="entry name" value="WD40"/>
    <property type="match status" value="3"/>
</dbReference>
<evidence type="ECO:0000256" key="5">
    <source>
        <dbReference type="ARBA" id="ARBA00023212"/>
    </source>
</evidence>
<keyword evidence="5" id="KW-0206">Cytoskeleton</keyword>
<feature type="region of interest" description="Disordered" evidence="7">
    <location>
        <begin position="490"/>
        <end position="535"/>
    </location>
</feature>
<feature type="repeat" description="WD" evidence="6">
    <location>
        <begin position="106"/>
        <end position="141"/>
    </location>
</feature>
<keyword evidence="3 6" id="KW-0853">WD repeat</keyword>
<evidence type="ECO:0000256" key="3">
    <source>
        <dbReference type="ARBA" id="ARBA00022574"/>
    </source>
</evidence>
<keyword evidence="4" id="KW-0677">Repeat</keyword>
<dbReference type="Gene3D" id="2.130.10.10">
    <property type="entry name" value="YVTN repeat-like/Quinoprotein amine dehydrogenase"/>
    <property type="match status" value="1"/>
</dbReference>
<proteinExistence type="predicted"/>
<sequence>MTENGVGKFFPKQMNITERRLSGFCTNEVGFLLDLNGFASNIPKSAVIGNPLRYISFDDNSGNKLLNFTGSASFIDQNCNGKYLSIISGSNFSIFDLHKGAILREFHEHDGPILSIAWHRTSPWLLASVGMDSTLRLWDLRLHPAQLQMRRTARPFTCLEYSPDCNYIACGGQFISVFDLNMTQSVQYMPCNSPATNIRFNPAECLLATSHEDQTVRFWDIDTGECVTQSPSFELIVGQICFPPDGKYLIVNIGTKICSIRWEPFELLSQVLFPFRGHFPINTSVQFPNDLNEFTPLTHLDIKVQNNLMFGLSIVNEDSDKIGTVCLSTISLDKFENYLTVESPILDCVEYLPSNSIPPLCPSSTFEINNIYNEGNEFEFQKKIDVTQLTDPALENILTTDIPELTEKKQIVENSIKSVEASPSRACHQKRPTALEGLIGNISTSFESGGGVCHSSSASTRSSSFDLRSPTTLNTRKITSKIIPKVNQQLKEDRKTEFRVNNASGKRPNRLPVLNHNQQHHSNPFSCHNGEKPSDFTQKQLFRRGSSLNDVSDPINSNNYNNMPTSSSTTLKNRSKSQAQKGRASKFSTSSAIIGNNRQKSESDSDDELDEFLQQDPKIRAKVMKRTNDIKASLSRSNGVDGNTLEFLVKETFRVEDPLAFAFLLDQYMERKRFSLALNELFLSRVDSLLVHKNKECVQLGLNFLNMVTSRFGNAIIHGLASQEFTIGVDVEAEKRFERCTACRSALFNIQLKTSFYTDHMNSTQLRLFKNEILPLIDRIVSTVKFPEVHPLNLP</sequence>
<evidence type="ECO:0000256" key="2">
    <source>
        <dbReference type="ARBA" id="ARBA00022490"/>
    </source>
</evidence>
<feature type="repeat" description="WD" evidence="6">
    <location>
        <begin position="196"/>
        <end position="229"/>
    </location>
</feature>
<dbReference type="GO" id="GO:0007019">
    <property type="term" value="P:microtubule depolymerization"/>
    <property type="evidence" value="ECO:0007669"/>
    <property type="project" value="TreeGrafter"/>
</dbReference>
<evidence type="ECO:0000313" key="9">
    <source>
        <dbReference type="Proteomes" id="UP000887563"/>
    </source>
</evidence>
<feature type="region of interest" description="Disordered" evidence="7">
    <location>
        <begin position="452"/>
        <end position="471"/>
    </location>
</feature>
<dbReference type="InterPro" id="IPR036322">
    <property type="entry name" value="WD40_repeat_dom_sf"/>
</dbReference>
<keyword evidence="9" id="KW-1185">Reference proteome</keyword>
<organism evidence="9 10">
    <name type="scientific">Meloidogyne incognita</name>
    <name type="common">Southern root-knot nematode worm</name>
    <name type="synonym">Oxyuris incognita</name>
    <dbReference type="NCBI Taxonomy" id="6306"/>
    <lineage>
        <taxon>Eukaryota</taxon>
        <taxon>Metazoa</taxon>
        <taxon>Ecdysozoa</taxon>
        <taxon>Nematoda</taxon>
        <taxon>Chromadorea</taxon>
        <taxon>Rhabditida</taxon>
        <taxon>Tylenchina</taxon>
        <taxon>Tylenchomorpha</taxon>
        <taxon>Tylenchoidea</taxon>
        <taxon>Meloidogynidae</taxon>
        <taxon>Meloidogyninae</taxon>
        <taxon>Meloidogyne</taxon>
        <taxon>Meloidogyne incognita group</taxon>
    </lineage>
</organism>
<feature type="compositionally biased region" description="Polar residues" evidence="7">
    <location>
        <begin position="547"/>
        <end position="598"/>
    </location>
</feature>
<dbReference type="InterPro" id="IPR019775">
    <property type="entry name" value="WD40_repeat_CS"/>
</dbReference>
<evidence type="ECO:0000259" key="8">
    <source>
        <dbReference type="Pfam" id="PF13925"/>
    </source>
</evidence>
<dbReference type="PROSITE" id="PS50082">
    <property type="entry name" value="WD_REPEATS_2"/>
    <property type="match status" value="2"/>
</dbReference>
<dbReference type="InterPro" id="IPR028021">
    <property type="entry name" value="Katanin_C-terminal"/>
</dbReference>
<protein>
    <submittedName>
        <fullName evidence="10">Katanin p80 subunit C-terminal domain-containing protein</fullName>
    </submittedName>
</protein>
<dbReference type="WBParaSite" id="Minc3s00904g18718">
    <property type="protein sequence ID" value="Minc3s00904g18718"/>
    <property type="gene ID" value="Minc3s00904g18718"/>
</dbReference>
<dbReference type="AlphaFoldDB" id="A0A914LXU3"/>
<dbReference type="Pfam" id="PF00400">
    <property type="entry name" value="WD40"/>
    <property type="match status" value="2"/>
</dbReference>
<evidence type="ECO:0000256" key="1">
    <source>
        <dbReference type="ARBA" id="ARBA00004245"/>
    </source>
</evidence>
<evidence type="ECO:0000256" key="7">
    <source>
        <dbReference type="SAM" id="MobiDB-lite"/>
    </source>
</evidence>
<dbReference type="PANTHER" id="PTHR19845">
    <property type="entry name" value="KATANIN P80 SUBUNIT"/>
    <property type="match status" value="1"/>
</dbReference>
<dbReference type="InterPro" id="IPR015943">
    <property type="entry name" value="WD40/YVTN_repeat-like_dom_sf"/>
</dbReference>
<accession>A0A914LXU3</accession>
<feature type="compositionally biased region" description="Low complexity" evidence="7">
    <location>
        <begin position="455"/>
        <end position="464"/>
    </location>
</feature>
<dbReference type="GO" id="GO:0008352">
    <property type="term" value="C:katanin complex"/>
    <property type="evidence" value="ECO:0007669"/>
    <property type="project" value="TreeGrafter"/>
</dbReference>
<keyword evidence="2" id="KW-0963">Cytoplasm</keyword>
<feature type="compositionally biased region" description="Polar residues" evidence="7">
    <location>
        <begin position="515"/>
        <end position="526"/>
    </location>
</feature>
<dbReference type="Proteomes" id="UP000887563">
    <property type="component" value="Unplaced"/>
</dbReference>
<dbReference type="PROSITE" id="PS00678">
    <property type="entry name" value="WD_REPEATS_1"/>
    <property type="match status" value="2"/>
</dbReference>
<comment type="subcellular location">
    <subcellularLocation>
        <location evidence="1">Cytoplasm</location>
        <location evidence="1">Cytoskeleton</location>
    </subcellularLocation>
</comment>
<dbReference type="Pfam" id="PF13925">
    <property type="entry name" value="Katanin_con80"/>
    <property type="match status" value="1"/>
</dbReference>
<dbReference type="PANTHER" id="PTHR19845:SF0">
    <property type="entry name" value="KATANIN P80 WD40 REPEAT-CONTAINING SUBUNIT B1"/>
    <property type="match status" value="1"/>
</dbReference>
<feature type="region of interest" description="Disordered" evidence="7">
    <location>
        <begin position="547"/>
        <end position="609"/>
    </location>
</feature>